<gene>
    <name evidence="2" type="ORF">An11g00030</name>
</gene>
<evidence type="ECO:0000313" key="2">
    <source>
        <dbReference type="RefSeq" id="XP_059605417.1"/>
    </source>
</evidence>
<protein>
    <submittedName>
        <fullName evidence="2">Uncharacterized protein</fullName>
    </submittedName>
</protein>
<dbReference type="RefSeq" id="XP_059605417.1">
    <property type="nucleotide sequence ID" value="XM_059749984.1"/>
</dbReference>
<organism evidence="2">
    <name type="scientific">Aspergillus niger</name>
    <dbReference type="NCBI Taxonomy" id="5061"/>
    <lineage>
        <taxon>Eukaryota</taxon>
        <taxon>Fungi</taxon>
        <taxon>Dikarya</taxon>
        <taxon>Ascomycota</taxon>
        <taxon>Pezizomycotina</taxon>
        <taxon>Eurotiomycetes</taxon>
        <taxon>Eurotiomycetidae</taxon>
        <taxon>Eurotiales</taxon>
        <taxon>Aspergillaceae</taxon>
        <taxon>Aspergillus</taxon>
        <taxon>Aspergillus subgen. Circumdati</taxon>
    </lineage>
</organism>
<name>A0AAJ8BXY4_ASPNG</name>
<reference evidence="2" key="1">
    <citation type="submission" date="2025-02" db="EMBL/GenBank/DDBJ databases">
        <authorList>
            <consortium name="NCBI Genome Project"/>
        </authorList>
    </citation>
    <scope>NUCLEOTIDE SEQUENCE</scope>
</reference>
<feature type="region of interest" description="Disordered" evidence="1">
    <location>
        <begin position="78"/>
        <end position="107"/>
    </location>
</feature>
<dbReference type="AlphaFoldDB" id="A0AAJ8BXY4"/>
<evidence type="ECO:0000256" key="1">
    <source>
        <dbReference type="SAM" id="MobiDB-lite"/>
    </source>
</evidence>
<dbReference type="KEGG" id="ang:An11g00030"/>
<sequence>MATQSHCGSMIANPTRLETPNGGRGASETCMHGLLLNGEKPRQKEEEYFPKKSKNRELRKTVRGFAALKVAMASWEGPTRLTDGITFPPSRQGSSRQGADLCPRGCAKSPIDQVQARTNSRLLRGDR</sequence>
<reference evidence="2" key="2">
    <citation type="submission" date="2025-08" db="UniProtKB">
        <authorList>
            <consortium name="RefSeq"/>
        </authorList>
    </citation>
    <scope>IDENTIFICATION</scope>
</reference>
<proteinExistence type="predicted"/>
<dbReference type="VEuPathDB" id="FungiDB:An11g00030"/>
<dbReference type="GeneID" id="84592163"/>
<feature type="region of interest" description="Disordered" evidence="1">
    <location>
        <begin position="1"/>
        <end position="29"/>
    </location>
</feature>
<accession>A0AAJ8BXY4</accession>